<keyword evidence="3" id="KW-1185">Reference proteome</keyword>
<dbReference type="RefSeq" id="WP_321391194.1">
    <property type="nucleotide sequence ID" value="NZ_CP139487.1"/>
</dbReference>
<protein>
    <submittedName>
        <fullName evidence="2">Uncharacterized protein</fullName>
    </submittedName>
</protein>
<gene>
    <name evidence="2" type="ORF">SOO65_13940</name>
</gene>
<sequence>MKYFALFFLFIVFGAEAANILSARLDSDQKNLLIDVAYSGGCKKHYFSLKMDEMCLETYPVQCAAELKEEIEDGEDYCQGIIRHQAVFSLKKHKLHDEYYRGSKLTIYNKKSSFSIKLP</sequence>
<evidence type="ECO:0000313" key="2">
    <source>
        <dbReference type="EMBL" id="WPU63791.1"/>
    </source>
</evidence>
<dbReference type="KEGG" id="psti:SOO65_13940"/>
<keyword evidence="1" id="KW-0732">Signal</keyword>
<dbReference type="EMBL" id="CP139487">
    <property type="protein sequence ID" value="WPU63791.1"/>
    <property type="molecule type" value="Genomic_DNA"/>
</dbReference>
<organism evidence="2 3">
    <name type="scientific">Peredibacter starrii</name>
    <dbReference type="NCBI Taxonomy" id="28202"/>
    <lineage>
        <taxon>Bacteria</taxon>
        <taxon>Pseudomonadati</taxon>
        <taxon>Bdellovibrionota</taxon>
        <taxon>Bacteriovoracia</taxon>
        <taxon>Bacteriovoracales</taxon>
        <taxon>Bacteriovoracaceae</taxon>
        <taxon>Peredibacter</taxon>
    </lineage>
</organism>
<dbReference type="AlphaFoldDB" id="A0AAX4HKP1"/>
<reference evidence="2 3" key="1">
    <citation type="submission" date="2023-11" db="EMBL/GenBank/DDBJ databases">
        <title>Peredibacter starrii A3.12.</title>
        <authorList>
            <person name="Mitchell R.J."/>
        </authorList>
    </citation>
    <scope>NUCLEOTIDE SEQUENCE [LARGE SCALE GENOMIC DNA]</scope>
    <source>
        <strain evidence="2 3">A3.12</strain>
    </source>
</reference>
<feature type="signal peptide" evidence="1">
    <location>
        <begin position="1"/>
        <end position="17"/>
    </location>
</feature>
<dbReference type="Proteomes" id="UP001324634">
    <property type="component" value="Chromosome"/>
</dbReference>
<accession>A0AAX4HKP1</accession>
<evidence type="ECO:0000313" key="3">
    <source>
        <dbReference type="Proteomes" id="UP001324634"/>
    </source>
</evidence>
<name>A0AAX4HKP1_9BACT</name>
<evidence type="ECO:0000256" key="1">
    <source>
        <dbReference type="SAM" id="SignalP"/>
    </source>
</evidence>
<feature type="chain" id="PRO_5043993819" evidence="1">
    <location>
        <begin position="18"/>
        <end position="119"/>
    </location>
</feature>
<proteinExistence type="predicted"/>